<name>A0AB34X1C7_9ACTO</name>
<comment type="caution">
    <text evidence="7">The sequence shown here is derived from an EMBL/GenBank/DDBJ whole genome shotgun (WGS) entry which is preliminary data.</text>
</comment>
<reference evidence="7 8" key="1">
    <citation type="submission" date="2016-01" db="EMBL/GenBank/DDBJ databases">
        <authorList>
            <person name="Mitreva M."/>
            <person name="Pepin K.H."/>
            <person name="Mihindukulasuriya K.A."/>
            <person name="Fulton R."/>
            <person name="Fronick C."/>
            <person name="O'Laughlin M."/>
            <person name="Miner T."/>
            <person name="Herter B."/>
            <person name="Rosa B.A."/>
            <person name="Cordes M."/>
            <person name="Tomlinson C."/>
            <person name="Wollam A."/>
            <person name="Palsikar V.B."/>
            <person name="Mardis E.R."/>
            <person name="Wilson R.K."/>
        </authorList>
    </citation>
    <scope>NUCLEOTIDE SEQUENCE [LARGE SCALE GENOMIC DNA]</scope>
    <source>
        <strain evidence="7 8">DNF00696</strain>
    </source>
</reference>
<evidence type="ECO:0000256" key="3">
    <source>
        <dbReference type="ARBA" id="ARBA00022806"/>
    </source>
</evidence>
<dbReference type="RefSeq" id="WP_060920051.1">
    <property type="nucleotide sequence ID" value="NZ_JAWHBH010000005.1"/>
</dbReference>
<dbReference type="GO" id="GO:0005524">
    <property type="term" value="F:ATP binding"/>
    <property type="evidence" value="ECO:0007669"/>
    <property type="project" value="InterPro"/>
</dbReference>
<dbReference type="InterPro" id="IPR011604">
    <property type="entry name" value="PDDEXK-like_dom_sf"/>
</dbReference>
<dbReference type="GO" id="GO:0043138">
    <property type="term" value="F:3'-5' DNA helicase activity"/>
    <property type="evidence" value="ECO:0007669"/>
    <property type="project" value="TreeGrafter"/>
</dbReference>
<evidence type="ECO:0000259" key="6">
    <source>
        <dbReference type="Pfam" id="PF12705"/>
    </source>
</evidence>
<dbReference type="Gene3D" id="3.90.320.10">
    <property type="match status" value="1"/>
</dbReference>
<keyword evidence="1" id="KW-0540">Nuclease</keyword>
<proteinExistence type="predicted"/>
<keyword evidence="2" id="KW-0227">DNA damage</keyword>
<protein>
    <recommendedName>
        <fullName evidence="6">PD-(D/E)XK endonuclease-like domain-containing protein</fullName>
    </recommendedName>
</protein>
<evidence type="ECO:0000313" key="7">
    <source>
        <dbReference type="EMBL" id="KXB81863.1"/>
    </source>
</evidence>
<dbReference type="GO" id="GO:0004527">
    <property type="term" value="F:exonuclease activity"/>
    <property type="evidence" value="ECO:0007669"/>
    <property type="project" value="UniProtKB-KW"/>
</dbReference>
<dbReference type="AlphaFoldDB" id="A0AB34X1C7"/>
<dbReference type="Gene3D" id="3.40.50.300">
    <property type="entry name" value="P-loop containing nucleotide triphosphate hydrolases"/>
    <property type="match status" value="2"/>
</dbReference>
<dbReference type="SUPFAM" id="SSF52540">
    <property type="entry name" value="P-loop containing nucleoside triphosphate hydrolases"/>
    <property type="match status" value="1"/>
</dbReference>
<keyword evidence="5" id="KW-0234">DNA repair</keyword>
<gene>
    <name evidence="7" type="ORF">HMPREF1862_00293</name>
</gene>
<dbReference type="GO" id="GO:0003677">
    <property type="term" value="F:DNA binding"/>
    <property type="evidence" value="ECO:0007669"/>
    <property type="project" value="InterPro"/>
</dbReference>
<sequence length="1094" mass="121324">MATFTLRAVPFPVELELPELGEKEKQILGKLQSASSLIVRGAAGSGKTILALAAMEQLFCHHSQIIGIAPSRSRAEYLNTARISRKLPISRPFITPTALAFQVLKDFASARREQLPEPVLLTGSQEDARIHELLSQVDAPWPEYIGSEVRQTDYFCSEIRTLFAACAHWDISAQRLDELGRELAVPEWQAAAVLLSQYEPSFKDNSWDAARMQDRAGQVLGGWEQDAALLSPPQLPEWVVVDDLQDCPASTVRLLTEMGKRGTKIFALYNPDVAVETFRGGYPQGGSYLAEQLNCPQVTLEESFRETSGGLQLTDPLSHQVECDSAREQKFAEFSTVSSQARAIAEYLRYQHLTRQVPWAEMAVIARNRSQIDEIVSLLRGLEIPVNERQRPILFKANHVTGALLSLFTLPGQSELAKQWGRGNPEISSVDEVSWAPSQYLLADKVISPRGKAIRHLLRSPLFSLDSLQMLRLERSLVRAGIGVEAKIEDFYAAIGTPHFPVTQVEMVEGGQIYIRCHQVLTAAIAQLDQPPLVVLDKIWTLLNLEDSWCQRALAGEEFADQALDAVIALVRHAEIWSQRHLNANMSDYCAVLSRQTQAEDVLTDTHGIGSAVALETVFSAAGRTWDTCAIIGMQDGQWPVISERGSLLRSGEISDFLHATALLSPTGKLQLAPGESRSRALERERSLARCALSRARSNMLVTVRCDAEDNPSIFFDNLRAHLENSKFSGAQYLGADWDQQLGADTDPENRNRGGHQLFPSLRSLVGHLRGVLAGKTDDETRKKAVETLAYLASQGARFANPDTWRQVGIDNSWWTNPAGLKSAAGRAVISPSALEDLNECEFRWLLSRRGGQKVEATGNAAWGTLVHQIAEEMTDSSLQERLAFFYANWPQETEAFFSRQDGKKREEMVRRLSRYLDDHQTPAVTEISSYAVVSDLAMVAARLDRLEAGEDGIRIVDFKTGKTVPTARELADHLQLACYQLVLEAALLGGDSRSRQMLAPLLAQTPEQIQSASLIYLSKHKRKARGETDYEEIPKEMVQAPLTEEQKGLLISNIIQAAKVVSGSVFRAVENQRCDRCSLRSCCPLQAEGEQVL</sequence>
<dbReference type="EMBL" id="LSDN01000005">
    <property type="protein sequence ID" value="KXB81863.1"/>
    <property type="molecule type" value="Genomic_DNA"/>
</dbReference>
<keyword evidence="4" id="KW-0269">Exonuclease</keyword>
<dbReference type="InterPro" id="IPR038726">
    <property type="entry name" value="PDDEXK_AddAB-type"/>
</dbReference>
<dbReference type="InterPro" id="IPR000212">
    <property type="entry name" value="DNA_helicase_UvrD/REP"/>
</dbReference>
<evidence type="ECO:0000313" key="8">
    <source>
        <dbReference type="Proteomes" id="UP000070572"/>
    </source>
</evidence>
<dbReference type="InterPro" id="IPR027417">
    <property type="entry name" value="P-loop_NTPase"/>
</dbReference>
<dbReference type="GO" id="GO:0000725">
    <property type="term" value="P:recombinational repair"/>
    <property type="evidence" value="ECO:0007669"/>
    <property type="project" value="TreeGrafter"/>
</dbReference>
<keyword evidence="4" id="KW-0378">Hydrolase</keyword>
<accession>A0AB34X1C7</accession>
<organism evidence="7 8">
    <name type="scientific">Varibaculum cambriense</name>
    <dbReference type="NCBI Taxonomy" id="184870"/>
    <lineage>
        <taxon>Bacteria</taxon>
        <taxon>Bacillati</taxon>
        <taxon>Actinomycetota</taxon>
        <taxon>Actinomycetes</taxon>
        <taxon>Actinomycetales</taxon>
        <taxon>Actinomycetaceae</taxon>
        <taxon>Varibaculum</taxon>
    </lineage>
</organism>
<evidence type="ECO:0000256" key="4">
    <source>
        <dbReference type="ARBA" id="ARBA00022839"/>
    </source>
</evidence>
<feature type="domain" description="PD-(D/E)XK endonuclease-like" evidence="6">
    <location>
        <begin position="830"/>
        <end position="1085"/>
    </location>
</feature>
<evidence type="ECO:0000256" key="5">
    <source>
        <dbReference type="ARBA" id="ARBA00023204"/>
    </source>
</evidence>
<dbReference type="Proteomes" id="UP000070572">
    <property type="component" value="Unassembled WGS sequence"/>
</dbReference>
<dbReference type="PANTHER" id="PTHR11070">
    <property type="entry name" value="UVRD / RECB / PCRA DNA HELICASE FAMILY MEMBER"/>
    <property type="match status" value="1"/>
</dbReference>
<dbReference type="Pfam" id="PF12705">
    <property type="entry name" value="PDDEXK_1"/>
    <property type="match status" value="1"/>
</dbReference>
<keyword evidence="3" id="KW-0347">Helicase</keyword>
<keyword evidence="3" id="KW-0547">Nucleotide-binding</keyword>
<evidence type="ECO:0000256" key="2">
    <source>
        <dbReference type="ARBA" id="ARBA00022763"/>
    </source>
</evidence>
<dbReference type="PANTHER" id="PTHR11070:SF2">
    <property type="entry name" value="ATP-DEPENDENT DNA HELICASE SRS2"/>
    <property type="match status" value="1"/>
</dbReference>
<keyword evidence="3" id="KW-0067">ATP-binding</keyword>
<evidence type="ECO:0000256" key="1">
    <source>
        <dbReference type="ARBA" id="ARBA00022722"/>
    </source>
</evidence>